<reference evidence="10 11" key="1">
    <citation type="submission" date="2019-09" db="EMBL/GenBank/DDBJ databases">
        <title>Genome sequence of Roseospira marina, one of the more divergent members of the non-sulfur purple photosynthetic bacterial family, the Rhodospirillaceae.</title>
        <authorList>
            <person name="Meyer T."/>
            <person name="Kyndt J."/>
        </authorList>
    </citation>
    <scope>NUCLEOTIDE SEQUENCE [LARGE SCALE GENOMIC DNA]</scope>
    <source>
        <strain evidence="10 11">DSM 15113</strain>
    </source>
</reference>
<dbReference type="SUPFAM" id="SSF50692">
    <property type="entry name" value="ADC-like"/>
    <property type="match status" value="1"/>
</dbReference>
<dbReference type="AlphaFoldDB" id="A0A5M6IAJ4"/>
<dbReference type="Pfam" id="PF01568">
    <property type="entry name" value="Molydop_binding"/>
    <property type="match status" value="1"/>
</dbReference>
<keyword evidence="7" id="KW-0411">Iron-sulfur</keyword>
<comment type="cofactor">
    <cofactor evidence="1">
        <name>Mo-bis(molybdopterin guanine dinucleotide)</name>
        <dbReference type="ChEBI" id="CHEBI:60539"/>
    </cofactor>
</comment>
<dbReference type="InterPro" id="IPR050612">
    <property type="entry name" value="Prok_Mopterin_Oxidored"/>
</dbReference>
<gene>
    <name evidence="10" type="ORF">F1188_12050</name>
</gene>
<dbReference type="Proteomes" id="UP000324065">
    <property type="component" value="Unassembled WGS sequence"/>
</dbReference>
<proteinExistence type="inferred from homology"/>
<evidence type="ECO:0000313" key="11">
    <source>
        <dbReference type="Proteomes" id="UP000324065"/>
    </source>
</evidence>
<dbReference type="SUPFAM" id="SSF53706">
    <property type="entry name" value="Formate dehydrogenase/DMSO reductase, domains 1-3"/>
    <property type="match status" value="1"/>
</dbReference>
<dbReference type="PANTHER" id="PTHR43742">
    <property type="entry name" value="TRIMETHYLAMINE-N-OXIDE REDUCTASE"/>
    <property type="match status" value="1"/>
</dbReference>
<accession>A0A5M6IAJ4</accession>
<keyword evidence="6" id="KW-0408">Iron</keyword>
<dbReference type="SMART" id="SM00926">
    <property type="entry name" value="Molybdop_Fe4S4"/>
    <property type="match status" value="1"/>
</dbReference>
<protein>
    <submittedName>
        <fullName evidence="10">Molybdopterin oxidoreductase family protein</fullName>
    </submittedName>
</protein>
<evidence type="ECO:0000256" key="6">
    <source>
        <dbReference type="ARBA" id="ARBA00023004"/>
    </source>
</evidence>
<dbReference type="EMBL" id="VWPJ01000010">
    <property type="protein sequence ID" value="KAA5605290.1"/>
    <property type="molecule type" value="Genomic_DNA"/>
</dbReference>
<dbReference type="Pfam" id="PF00384">
    <property type="entry name" value="Molybdopterin"/>
    <property type="match status" value="1"/>
</dbReference>
<keyword evidence="5" id="KW-0560">Oxidoreductase</keyword>
<name>A0A5M6IAJ4_9PROT</name>
<comment type="similarity">
    <text evidence="2">Belongs to the prokaryotic molybdopterin-containing oxidoreductase family.</text>
</comment>
<feature type="region of interest" description="Disordered" evidence="8">
    <location>
        <begin position="1"/>
        <end position="22"/>
    </location>
</feature>
<dbReference type="PROSITE" id="PS51669">
    <property type="entry name" value="4FE4S_MOW_BIS_MGD"/>
    <property type="match status" value="1"/>
</dbReference>
<dbReference type="GO" id="GO:0051536">
    <property type="term" value="F:iron-sulfur cluster binding"/>
    <property type="evidence" value="ECO:0007669"/>
    <property type="project" value="UniProtKB-KW"/>
</dbReference>
<evidence type="ECO:0000256" key="2">
    <source>
        <dbReference type="ARBA" id="ARBA00010312"/>
    </source>
</evidence>
<dbReference type="GO" id="GO:0043546">
    <property type="term" value="F:molybdopterin cofactor binding"/>
    <property type="evidence" value="ECO:0007669"/>
    <property type="project" value="InterPro"/>
</dbReference>
<dbReference type="Gene3D" id="2.40.40.20">
    <property type="match status" value="1"/>
</dbReference>
<dbReference type="GO" id="GO:0016491">
    <property type="term" value="F:oxidoreductase activity"/>
    <property type="evidence" value="ECO:0007669"/>
    <property type="project" value="UniProtKB-KW"/>
</dbReference>
<dbReference type="InterPro" id="IPR006657">
    <property type="entry name" value="MoPterin_dinucl-bd_dom"/>
</dbReference>
<dbReference type="Gene3D" id="3.40.50.740">
    <property type="match status" value="1"/>
</dbReference>
<evidence type="ECO:0000313" key="10">
    <source>
        <dbReference type="EMBL" id="KAA5605290.1"/>
    </source>
</evidence>
<organism evidence="10 11">
    <name type="scientific">Roseospira marina</name>
    <dbReference type="NCBI Taxonomy" id="140057"/>
    <lineage>
        <taxon>Bacteria</taxon>
        <taxon>Pseudomonadati</taxon>
        <taxon>Pseudomonadota</taxon>
        <taxon>Alphaproteobacteria</taxon>
        <taxon>Rhodospirillales</taxon>
        <taxon>Rhodospirillaceae</taxon>
        <taxon>Roseospira</taxon>
    </lineage>
</organism>
<dbReference type="InterPro" id="IPR009010">
    <property type="entry name" value="Asp_de-COase-like_dom_sf"/>
</dbReference>
<keyword evidence="4" id="KW-0479">Metal-binding</keyword>
<evidence type="ECO:0000256" key="7">
    <source>
        <dbReference type="ARBA" id="ARBA00023014"/>
    </source>
</evidence>
<comment type="caution">
    <text evidence="10">The sequence shown here is derived from an EMBL/GenBank/DDBJ whole genome shotgun (WGS) entry which is preliminary data.</text>
</comment>
<dbReference type="InterPro" id="IPR006656">
    <property type="entry name" value="Mopterin_OxRdtase"/>
</dbReference>
<evidence type="ECO:0000256" key="8">
    <source>
        <dbReference type="SAM" id="MobiDB-lite"/>
    </source>
</evidence>
<dbReference type="Pfam" id="PF04879">
    <property type="entry name" value="Molybdop_Fe4S4"/>
    <property type="match status" value="1"/>
</dbReference>
<dbReference type="CDD" id="cd02766">
    <property type="entry name" value="MopB_3"/>
    <property type="match status" value="1"/>
</dbReference>
<dbReference type="Gene3D" id="2.20.25.90">
    <property type="entry name" value="ADC-like domains"/>
    <property type="match status" value="1"/>
</dbReference>
<evidence type="ECO:0000256" key="1">
    <source>
        <dbReference type="ARBA" id="ARBA00001942"/>
    </source>
</evidence>
<evidence type="ECO:0000256" key="5">
    <source>
        <dbReference type="ARBA" id="ARBA00023002"/>
    </source>
</evidence>
<dbReference type="Gene3D" id="3.40.228.10">
    <property type="entry name" value="Dimethylsulfoxide Reductase, domain 2"/>
    <property type="match status" value="1"/>
</dbReference>
<evidence type="ECO:0000256" key="4">
    <source>
        <dbReference type="ARBA" id="ARBA00022723"/>
    </source>
</evidence>
<sequence length="721" mass="77094">MASLTASQRASASALTTPTESAMTTVRSTCPHDCPSACALEVDRLAPDRIGRVRGSRVNPYTEGVICAKVARYAERVHNPDRLTTPLLRDGPKGSGRFKPIGWDEALDRVADAFRVAARRHGPQAVWPYNYAGTMGLVQRDGMERLRTLLGTSLQQGTICIALADAGWKAGVGHKWGVDSREMADSDLIVLWGLNAVHTQVNVMNWVAKARKGRGAKLVVVDPYRNATAAQADVHLMLRPGTDAALACAVMHVLFRDGLADEAWMAAHTDDPEGLRRHLQDRGPDWAAAITGVSAAEIEAFAHLYGRTPRAFLRVGYGFTRQRNGAAAMHAVSCLPAITGAWAHRGGGALYSMSGLMPVDTNLITAESERDGTQRWLDQSRIGAILTGDRSALAGGPPVTAMLIQNTNPMVVAPESARVAEGFAREDLFVCVHEQIMTDTARMADVVLPATTFLEHDDLYRAGAHPFLQVGLKAIDPLGEARCNHDVLRDLMARLDVAEHPANAMDSRTLVEETLSLSGLPSAEVLAANGGHDCTTDFDVHHFTGGFGFGQPDGRFRFHAAWRGPQAAIMPDLPDQLAVTEAPNADHPFRLVTAPARSFLNSSFNETPTGRKVERRPTVFVHPDDAVTAGVVDGALVRLGNARGSVALHARCFDGLQRGTVVAEGLWPNTAFVEGRGINTLVGADPGPPNGGAAFHDTAVWLRPAEVSAPPVAPASPATVA</sequence>
<feature type="domain" description="4Fe-4S Mo/W bis-MGD-type" evidence="9">
    <location>
        <begin position="23"/>
        <end position="81"/>
    </location>
</feature>
<dbReference type="InterPro" id="IPR006963">
    <property type="entry name" value="Mopterin_OxRdtase_4Fe-4S_dom"/>
</dbReference>
<dbReference type="InterPro" id="IPR006655">
    <property type="entry name" value="Mopterin_OxRdtase_prok_CS"/>
</dbReference>
<evidence type="ECO:0000259" key="9">
    <source>
        <dbReference type="PROSITE" id="PS51669"/>
    </source>
</evidence>
<keyword evidence="3" id="KW-0500">Molybdenum</keyword>
<dbReference type="CDD" id="cd02786">
    <property type="entry name" value="MopB_CT_3"/>
    <property type="match status" value="1"/>
</dbReference>
<dbReference type="PANTHER" id="PTHR43742:SF6">
    <property type="entry name" value="OXIDOREDUCTASE YYAE-RELATED"/>
    <property type="match status" value="1"/>
</dbReference>
<evidence type="ECO:0000256" key="3">
    <source>
        <dbReference type="ARBA" id="ARBA00022505"/>
    </source>
</evidence>
<keyword evidence="11" id="KW-1185">Reference proteome</keyword>
<dbReference type="Gene3D" id="3.30.2070.10">
    <property type="entry name" value="Formate dehydrogenase/DMSO reductase"/>
    <property type="match status" value="1"/>
</dbReference>
<dbReference type="GO" id="GO:0046872">
    <property type="term" value="F:metal ion binding"/>
    <property type="evidence" value="ECO:0007669"/>
    <property type="project" value="UniProtKB-KW"/>
</dbReference>
<dbReference type="PROSITE" id="PS00490">
    <property type="entry name" value="MOLYBDOPTERIN_PROK_2"/>
    <property type="match status" value="1"/>
</dbReference>
<dbReference type="InterPro" id="IPR037920">
    <property type="entry name" value="YoaE_C"/>
</dbReference>
<dbReference type="OrthoDB" id="9759518at2"/>